<dbReference type="Pfam" id="PF05845">
    <property type="entry name" value="PhnH"/>
    <property type="match status" value="1"/>
</dbReference>
<gene>
    <name evidence="1" type="primary">phnH</name>
    <name evidence="1" type="ORF">R6U77_06970</name>
</gene>
<protein>
    <submittedName>
        <fullName evidence="1">Phosphonate C-P lyase system protein PhnH</fullName>
    </submittedName>
</protein>
<reference evidence="1 2" key="1">
    <citation type="submission" date="2023-09" db="EMBL/GenBank/DDBJ databases">
        <authorList>
            <person name="Page C.A."/>
            <person name="Perez-Diaz I.M."/>
        </authorList>
    </citation>
    <scope>NUCLEOTIDE SEQUENCE [LARGE SCALE GENOMIC DNA]</scope>
    <source>
        <strain evidence="1 2">Ll15</strain>
    </source>
</reference>
<dbReference type="PIRSF" id="PIRSF020680">
    <property type="entry name" value="PhnH"/>
    <property type="match status" value="1"/>
</dbReference>
<dbReference type="NCBIfam" id="TIGR03292">
    <property type="entry name" value="PhnH_redo"/>
    <property type="match status" value="1"/>
</dbReference>
<evidence type="ECO:0000313" key="1">
    <source>
        <dbReference type="EMBL" id="WPK13411.1"/>
    </source>
</evidence>
<dbReference type="RefSeq" id="WP_293921720.1">
    <property type="nucleotide sequence ID" value="NZ_CP137624.1"/>
</dbReference>
<organism evidence="1 2">
    <name type="scientific">Lysinibacillus louembei</name>
    <dbReference type="NCBI Taxonomy" id="1470088"/>
    <lineage>
        <taxon>Bacteria</taxon>
        <taxon>Bacillati</taxon>
        <taxon>Bacillota</taxon>
        <taxon>Bacilli</taxon>
        <taxon>Bacillales</taxon>
        <taxon>Bacillaceae</taxon>
        <taxon>Lysinibacillus</taxon>
    </lineage>
</organism>
<keyword evidence="1" id="KW-0456">Lyase</keyword>
<dbReference type="SUPFAM" id="SSF159709">
    <property type="entry name" value="PhnH-like"/>
    <property type="match status" value="1"/>
</dbReference>
<dbReference type="Gene3D" id="3.40.50.11310">
    <property type="entry name" value="Bacterial phosphonate metabolism protein PhnH"/>
    <property type="match status" value="1"/>
</dbReference>
<dbReference type="InterPro" id="IPR008772">
    <property type="entry name" value="Phosphonate_metab_PhnH"/>
</dbReference>
<dbReference type="EMBL" id="CP137624">
    <property type="protein sequence ID" value="WPK13411.1"/>
    <property type="molecule type" value="Genomic_DNA"/>
</dbReference>
<dbReference type="Proteomes" id="UP001322664">
    <property type="component" value="Chromosome"/>
</dbReference>
<dbReference type="GO" id="GO:0016829">
    <property type="term" value="F:lyase activity"/>
    <property type="evidence" value="ECO:0007669"/>
    <property type="project" value="UniProtKB-KW"/>
</dbReference>
<name>A0ABZ0S1P7_9BACI</name>
<keyword evidence="2" id="KW-1185">Reference proteome</keyword>
<evidence type="ECO:0000313" key="2">
    <source>
        <dbReference type="Proteomes" id="UP001322664"/>
    </source>
</evidence>
<dbReference type="InterPro" id="IPR038058">
    <property type="entry name" value="PhnH-like_sp"/>
</dbReference>
<proteinExistence type="predicted"/>
<sequence length="190" mass="20824">METVHFTQRAFRTLLNCFARPGTAGELERDYSVEGLYAETITVCMTLLDGEVSFQTAAECQEINQAVRVLTGGQIKPLEQADFIIIPHGTKKEQLLEAIEAAKVGDLIDPQKSATVIIELDEMTPTMTAQLMGPGIETVEVVELAICEELIALRASKNKEFPLGIDCILIEQSGRVMALPRTTSVKEVTN</sequence>
<accession>A0ABZ0S1P7</accession>